<evidence type="ECO:0000313" key="2">
    <source>
        <dbReference type="EMBL" id="GBN37989.1"/>
    </source>
</evidence>
<evidence type="ECO:0000256" key="1">
    <source>
        <dbReference type="SAM" id="MobiDB-lite"/>
    </source>
</evidence>
<gene>
    <name evidence="2" type="ORF">AVEN_251456_1</name>
</gene>
<comment type="caution">
    <text evidence="2">The sequence shown here is derived from an EMBL/GenBank/DDBJ whole genome shotgun (WGS) entry which is preliminary data.</text>
</comment>
<feature type="region of interest" description="Disordered" evidence="1">
    <location>
        <begin position="76"/>
        <end position="106"/>
    </location>
</feature>
<feature type="compositionally biased region" description="Low complexity" evidence="1">
    <location>
        <begin position="88"/>
        <end position="106"/>
    </location>
</feature>
<protein>
    <submittedName>
        <fullName evidence="2">Uncharacterized protein</fullName>
    </submittedName>
</protein>
<reference evidence="2 3" key="1">
    <citation type="journal article" date="2019" name="Sci. Rep.">
        <title>Orb-weaving spider Araneus ventricosus genome elucidates the spidroin gene catalogue.</title>
        <authorList>
            <person name="Kono N."/>
            <person name="Nakamura H."/>
            <person name="Ohtoshi R."/>
            <person name="Moran D.A.P."/>
            <person name="Shinohara A."/>
            <person name="Yoshida Y."/>
            <person name="Fujiwara M."/>
            <person name="Mori M."/>
            <person name="Tomita M."/>
            <person name="Arakawa K."/>
        </authorList>
    </citation>
    <scope>NUCLEOTIDE SEQUENCE [LARGE SCALE GENOMIC DNA]</scope>
</reference>
<dbReference type="Proteomes" id="UP000499080">
    <property type="component" value="Unassembled WGS sequence"/>
</dbReference>
<evidence type="ECO:0000313" key="3">
    <source>
        <dbReference type="Proteomes" id="UP000499080"/>
    </source>
</evidence>
<organism evidence="2 3">
    <name type="scientific">Araneus ventricosus</name>
    <name type="common">Orbweaver spider</name>
    <name type="synonym">Epeira ventricosa</name>
    <dbReference type="NCBI Taxonomy" id="182803"/>
    <lineage>
        <taxon>Eukaryota</taxon>
        <taxon>Metazoa</taxon>
        <taxon>Ecdysozoa</taxon>
        <taxon>Arthropoda</taxon>
        <taxon>Chelicerata</taxon>
        <taxon>Arachnida</taxon>
        <taxon>Araneae</taxon>
        <taxon>Araneomorphae</taxon>
        <taxon>Entelegynae</taxon>
        <taxon>Araneoidea</taxon>
        <taxon>Araneidae</taxon>
        <taxon>Araneus</taxon>
    </lineage>
</organism>
<sequence length="106" mass="11102">MARTALELSPTSASFLIIPAGGHLIHGVRFLVHQTSIHNGSSEESSFEPGSPVISLLLHLACFVAYGPISFERSSVSSSTCKYKDASTKSSSRIGSSSSSSSLLIT</sequence>
<name>A0A4Y2NH27_ARAVE</name>
<dbReference type="EMBL" id="BGPR01009101">
    <property type="protein sequence ID" value="GBN37989.1"/>
    <property type="molecule type" value="Genomic_DNA"/>
</dbReference>
<dbReference type="AlphaFoldDB" id="A0A4Y2NH27"/>
<accession>A0A4Y2NH27</accession>
<keyword evidence="3" id="KW-1185">Reference proteome</keyword>
<proteinExistence type="predicted"/>